<evidence type="ECO:0000313" key="2">
    <source>
        <dbReference type="EMBL" id="MEY2183586.1"/>
    </source>
</evidence>
<protein>
    <submittedName>
        <fullName evidence="2">Uncharacterized protein</fullName>
    </submittedName>
</protein>
<keyword evidence="3" id="KW-1185">Reference proteome</keyword>
<dbReference type="EMBL" id="JBGBPY010000001">
    <property type="protein sequence ID" value="MEY2183586.1"/>
    <property type="molecule type" value="Genomic_DNA"/>
</dbReference>
<feature type="compositionally biased region" description="Pro residues" evidence="1">
    <location>
        <begin position="80"/>
        <end position="90"/>
    </location>
</feature>
<sequence length="101" mass="10912">MSDTIKLLETIGSDASLRYASADELNGVLKHAQASVELTMAVTTGDCATLRVELTVQGMPHFPQTQVPGQEDEEETDVPQPEPQPAPSPSPSRVKRARRAE</sequence>
<proteinExistence type="predicted"/>
<comment type="caution">
    <text evidence="2">The sequence shown here is derived from an EMBL/GenBank/DDBJ whole genome shotgun (WGS) entry which is preliminary data.</text>
</comment>
<accession>A0ABV4AT73</accession>
<gene>
    <name evidence="2" type="ORF">AB7878_14275</name>
</gene>
<dbReference type="Proteomes" id="UP001562159">
    <property type="component" value="Unassembled WGS sequence"/>
</dbReference>
<feature type="region of interest" description="Disordered" evidence="1">
    <location>
        <begin position="59"/>
        <end position="101"/>
    </location>
</feature>
<name>A0ABV4AT73_9GAMM</name>
<organism evidence="2 3">
    <name type="scientific">Rhodanobacter humi</name>
    <dbReference type="NCBI Taxonomy" id="1888173"/>
    <lineage>
        <taxon>Bacteria</taxon>
        <taxon>Pseudomonadati</taxon>
        <taxon>Pseudomonadota</taxon>
        <taxon>Gammaproteobacteria</taxon>
        <taxon>Lysobacterales</taxon>
        <taxon>Rhodanobacteraceae</taxon>
        <taxon>Rhodanobacter</taxon>
    </lineage>
</organism>
<evidence type="ECO:0000313" key="3">
    <source>
        <dbReference type="Proteomes" id="UP001562159"/>
    </source>
</evidence>
<reference evidence="2 3" key="1">
    <citation type="submission" date="2024-07" db="EMBL/GenBank/DDBJ databases">
        <title>Molecular mechanisms and environmental adaptations of flagellar loss and biofilm growth of Rhodanobacter under environmental stress.</title>
        <authorList>
            <person name="Chen M."/>
        </authorList>
    </citation>
    <scope>NUCLEOTIDE SEQUENCE [LARGE SCALE GENOMIC DNA]</scope>
    <source>
        <strain evidence="2 3">RS22</strain>
    </source>
</reference>
<evidence type="ECO:0000256" key="1">
    <source>
        <dbReference type="SAM" id="MobiDB-lite"/>
    </source>
</evidence>